<evidence type="ECO:0000259" key="11">
    <source>
        <dbReference type="PROSITE" id="PS51171"/>
    </source>
</evidence>
<dbReference type="InterPro" id="IPR018528">
    <property type="entry name" value="Preph_deHydtase_CS"/>
</dbReference>
<dbReference type="CDD" id="cd04905">
    <property type="entry name" value="ACT_CM-PDT"/>
    <property type="match status" value="1"/>
</dbReference>
<dbReference type="GO" id="GO:0004664">
    <property type="term" value="F:prephenate dehydratase activity"/>
    <property type="evidence" value="ECO:0007669"/>
    <property type="project" value="UniProtKB-UniRule"/>
</dbReference>
<comment type="catalytic activity">
    <reaction evidence="8 10">
        <text>prephenate + H(+) = 3-phenylpyruvate + CO2 + H2O</text>
        <dbReference type="Rhea" id="RHEA:21648"/>
        <dbReference type="ChEBI" id="CHEBI:15377"/>
        <dbReference type="ChEBI" id="CHEBI:15378"/>
        <dbReference type="ChEBI" id="CHEBI:16526"/>
        <dbReference type="ChEBI" id="CHEBI:18005"/>
        <dbReference type="ChEBI" id="CHEBI:29934"/>
        <dbReference type="EC" id="4.2.1.51"/>
    </reaction>
</comment>
<keyword evidence="14" id="KW-1185">Reference proteome</keyword>
<gene>
    <name evidence="10" type="primary">pheA</name>
    <name evidence="13" type="ORF">TSYNT_8253</name>
</gene>
<dbReference type="PROSITE" id="PS00858">
    <property type="entry name" value="PREPHENATE_DEHYDR_2"/>
    <property type="match status" value="1"/>
</dbReference>
<dbReference type="STRING" id="224999.GCA_001485475_01752"/>
<feature type="domain" description="Prephenate dehydratase" evidence="11">
    <location>
        <begin position="2"/>
        <end position="186"/>
    </location>
</feature>
<dbReference type="GO" id="GO:0009094">
    <property type="term" value="P:L-phenylalanine biosynthetic process"/>
    <property type="evidence" value="ECO:0007669"/>
    <property type="project" value="UniProtKB-UniPathway"/>
</dbReference>
<feature type="site" description="Essential for prephenate dehydratase activity" evidence="9">
    <location>
        <position position="179"/>
    </location>
</feature>
<dbReference type="InterPro" id="IPR001086">
    <property type="entry name" value="Preph_deHydtase"/>
</dbReference>
<evidence type="ECO:0000256" key="2">
    <source>
        <dbReference type="ARBA" id="ARBA00013147"/>
    </source>
</evidence>
<keyword evidence="4 10" id="KW-0028">Amino-acid biosynthesis</keyword>
<dbReference type="RefSeq" id="WP_238142681.1">
    <property type="nucleotide sequence ID" value="NZ_DF977002.1"/>
</dbReference>
<dbReference type="Pfam" id="PF01842">
    <property type="entry name" value="ACT"/>
    <property type="match status" value="1"/>
</dbReference>
<evidence type="ECO:0000256" key="10">
    <source>
        <dbReference type="RuleBase" id="RU361254"/>
    </source>
</evidence>
<evidence type="ECO:0000313" key="14">
    <source>
        <dbReference type="Proteomes" id="UP000062160"/>
    </source>
</evidence>
<evidence type="ECO:0000256" key="9">
    <source>
        <dbReference type="PIRSR" id="PIRSR001500-2"/>
    </source>
</evidence>
<sequence length="283" mass="31195">MNIGFLGPKGTFSEEALDVWIEKSGTAPEACTKIAFPTIIDVINAVDSQIDMGIVPIENSLEGSVNTTIDCLIHEADAKIHAEVVLPITQHLFAKEEIPFDKIKYVYSHPQALYQCRKFLMKNLPNAELKEVSSTAEGARIASESALPGVAAVGGISLVKLYNLKVIANNIQDGKNNMTRFYVLSDKDAEPTGNDKTTIVFSTANRPGSLFACLKIFADKNLNLTKIESRPSRRVLGEYIFFIEVEGHRRIEPLKSAIEELKRISGFCKILGSYPKMCLTLSN</sequence>
<reference evidence="13" key="1">
    <citation type="journal article" date="2016" name="Genome Announc.">
        <title>Draft Genome Sequence of the Syntrophic Lactate-Degrading Bacterium Tepidanaerobacter syntrophicus JLT.</title>
        <authorList>
            <person name="Matsuura N."/>
            <person name="Ohashi A."/>
            <person name="Tourlousse D.M."/>
            <person name="Sekiguchi Y."/>
        </authorList>
    </citation>
    <scope>NUCLEOTIDE SEQUENCE [LARGE SCALE GENOMIC DNA]</scope>
    <source>
        <strain evidence="13">JL</strain>
    </source>
</reference>
<dbReference type="Gene3D" id="3.30.70.260">
    <property type="match status" value="1"/>
</dbReference>
<evidence type="ECO:0000259" key="12">
    <source>
        <dbReference type="PROSITE" id="PS51671"/>
    </source>
</evidence>
<dbReference type="Gene3D" id="3.40.190.10">
    <property type="entry name" value="Periplasmic binding protein-like II"/>
    <property type="match status" value="2"/>
</dbReference>
<proteinExistence type="predicted"/>
<dbReference type="PROSITE" id="PS51671">
    <property type="entry name" value="ACT"/>
    <property type="match status" value="1"/>
</dbReference>
<evidence type="ECO:0000256" key="8">
    <source>
        <dbReference type="ARBA" id="ARBA00047848"/>
    </source>
</evidence>
<dbReference type="NCBIfam" id="NF008865">
    <property type="entry name" value="PRK11898.1"/>
    <property type="match status" value="1"/>
</dbReference>
<keyword evidence="6 10" id="KW-0584">Phenylalanine biosynthesis</keyword>
<evidence type="ECO:0000256" key="7">
    <source>
        <dbReference type="ARBA" id="ARBA00023239"/>
    </source>
</evidence>
<organism evidence="13">
    <name type="scientific">Tepidanaerobacter syntrophicus</name>
    <dbReference type="NCBI Taxonomy" id="224999"/>
    <lineage>
        <taxon>Bacteria</taxon>
        <taxon>Bacillati</taxon>
        <taxon>Bacillota</taxon>
        <taxon>Clostridia</taxon>
        <taxon>Thermosediminibacterales</taxon>
        <taxon>Tepidanaerobacteraceae</taxon>
        <taxon>Tepidanaerobacter</taxon>
    </lineage>
</organism>
<evidence type="ECO:0000256" key="4">
    <source>
        <dbReference type="ARBA" id="ARBA00022605"/>
    </source>
</evidence>
<dbReference type="PIRSF" id="PIRSF001500">
    <property type="entry name" value="Chor_mut_pdt_Ppr"/>
    <property type="match status" value="1"/>
</dbReference>
<dbReference type="GO" id="GO:0005737">
    <property type="term" value="C:cytoplasm"/>
    <property type="evidence" value="ECO:0007669"/>
    <property type="project" value="TreeGrafter"/>
</dbReference>
<dbReference type="InterPro" id="IPR045865">
    <property type="entry name" value="ACT-like_dom_sf"/>
</dbReference>
<dbReference type="UniPathway" id="UPA00121">
    <property type="reaction ID" value="UER00345"/>
</dbReference>
<dbReference type="Pfam" id="PF00800">
    <property type="entry name" value="PDT"/>
    <property type="match status" value="1"/>
</dbReference>
<dbReference type="PANTHER" id="PTHR21022">
    <property type="entry name" value="PREPHENATE DEHYDRATASE P PROTEIN"/>
    <property type="match status" value="1"/>
</dbReference>
<accession>A0A0U9HIJ6</accession>
<evidence type="ECO:0000256" key="6">
    <source>
        <dbReference type="ARBA" id="ARBA00023222"/>
    </source>
</evidence>
<evidence type="ECO:0000256" key="5">
    <source>
        <dbReference type="ARBA" id="ARBA00023141"/>
    </source>
</evidence>
<dbReference type="FunFam" id="3.30.70.260:FF:000012">
    <property type="entry name" value="Prephenate dehydratase"/>
    <property type="match status" value="1"/>
</dbReference>
<dbReference type="PANTHER" id="PTHR21022:SF19">
    <property type="entry name" value="PREPHENATE DEHYDRATASE-RELATED"/>
    <property type="match status" value="1"/>
</dbReference>
<dbReference type="EMBL" id="DF977002">
    <property type="protein sequence ID" value="GAQ25716.1"/>
    <property type="molecule type" value="Genomic_DNA"/>
</dbReference>
<evidence type="ECO:0000256" key="3">
    <source>
        <dbReference type="ARBA" id="ARBA00021872"/>
    </source>
</evidence>
<keyword evidence="5 10" id="KW-0057">Aromatic amino acid biosynthesis</keyword>
<dbReference type="Proteomes" id="UP000062160">
    <property type="component" value="Unassembled WGS sequence"/>
</dbReference>
<evidence type="ECO:0000313" key="13">
    <source>
        <dbReference type="EMBL" id="GAQ25716.1"/>
    </source>
</evidence>
<name>A0A0U9HIJ6_9FIRM</name>
<dbReference type="SUPFAM" id="SSF55021">
    <property type="entry name" value="ACT-like"/>
    <property type="match status" value="1"/>
</dbReference>
<dbReference type="SUPFAM" id="SSF53850">
    <property type="entry name" value="Periplasmic binding protein-like II"/>
    <property type="match status" value="1"/>
</dbReference>
<protein>
    <recommendedName>
        <fullName evidence="3 10">Prephenate dehydratase</fullName>
        <shortName evidence="10">PDT</shortName>
        <ecNumber evidence="2 10">4.2.1.51</ecNumber>
    </recommendedName>
</protein>
<dbReference type="InterPro" id="IPR002912">
    <property type="entry name" value="ACT_dom"/>
</dbReference>
<dbReference type="AlphaFoldDB" id="A0A0U9HIJ6"/>
<evidence type="ECO:0000256" key="1">
    <source>
        <dbReference type="ARBA" id="ARBA00004741"/>
    </source>
</evidence>
<dbReference type="EC" id="4.2.1.51" evidence="2 10"/>
<comment type="pathway">
    <text evidence="1 10">Amino-acid biosynthesis; L-phenylalanine biosynthesis; phenylpyruvate from prephenate: step 1/1.</text>
</comment>
<feature type="domain" description="ACT" evidence="12">
    <location>
        <begin position="198"/>
        <end position="275"/>
    </location>
</feature>
<dbReference type="PROSITE" id="PS51171">
    <property type="entry name" value="PREPHENATE_DEHYDR_3"/>
    <property type="match status" value="1"/>
</dbReference>
<keyword evidence="7 10" id="KW-0456">Lyase</keyword>
<dbReference type="CDD" id="cd13633">
    <property type="entry name" value="PBP2_Sa-PDT_like"/>
    <property type="match status" value="1"/>
</dbReference>
<dbReference type="InterPro" id="IPR008242">
    <property type="entry name" value="Chor_mutase/pphenate_deHydtase"/>
</dbReference>